<sequence>MHLDDCLALAPACYRRWRNIPRRTCLSAGISPDSCGSSAALLGERPEVPVAAFRAAGATVLHVDSSTTRARGAVAEEAQGRMCRYKPETLVFYDDPSSLSSRLANAAARLTFWPPEPAAQPAIHPFDQASPLFMCRNVRDISPTGSETSGSCRTSRALSHRKNWSVHTVALLLCAQL</sequence>
<dbReference type="Proteomes" id="UP000814033">
    <property type="component" value="Unassembled WGS sequence"/>
</dbReference>
<keyword evidence="2" id="KW-1185">Reference proteome</keyword>
<reference evidence="1" key="2">
    <citation type="journal article" date="2022" name="New Phytol.">
        <title>Evolutionary transition to the ectomycorrhizal habit in the genomes of a hyperdiverse lineage of mushroom-forming fungi.</title>
        <authorList>
            <person name="Looney B."/>
            <person name="Miyauchi S."/>
            <person name="Morin E."/>
            <person name="Drula E."/>
            <person name="Courty P.E."/>
            <person name="Kohler A."/>
            <person name="Kuo A."/>
            <person name="LaButti K."/>
            <person name="Pangilinan J."/>
            <person name="Lipzen A."/>
            <person name="Riley R."/>
            <person name="Andreopoulos W."/>
            <person name="He G."/>
            <person name="Johnson J."/>
            <person name="Nolan M."/>
            <person name="Tritt A."/>
            <person name="Barry K.W."/>
            <person name="Grigoriev I.V."/>
            <person name="Nagy L.G."/>
            <person name="Hibbett D."/>
            <person name="Henrissat B."/>
            <person name="Matheny P.B."/>
            <person name="Labbe J."/>
            <person name="Martin F.M."/>
        </authorList>
    </citation>
    <scope>NUCLEOTIDE SEQUENCE</scope>
    <source>
        <strain evidence="1">FP105234-sp</strain>
    </source>
</reference>
<name>A0ACB8R5Q6_9AGAM</name>
<evidence type="ECO:0000313" key="2">
    <source>
        <dbReference type="Proteomes" id="UP000814033"/>
    </source>
</evidence>
<dbReference type="EMBL" id="MU276341">
    <property type="protein sequence ID" value="KAI0039192.1"/>
    <property type="molecule type" value="Genomic_DNA"/>
</dbReference>
<organism evidence="1 2">
    <name type="scientific">Auriscalpium vulgare</name>
    <dbReference type="NCBI Taxonomy" id="40419"/>
    <lineage>
        <taxon>Eukaryota</taxon>
        <taxon>Fungi</taxon>
        <taxon>Dikarya</taxon>
        <taxon>Basidiomycota</taxon>
        <taxon>Agaricomycotina</taxon>
        <taxon>Agaricomycetes</taxon>
        <taxon>Russulales</taxon>
        <taxon>Auriscalpiaceae</taxon>
        <taxon>Auriscalpium</taxon>
    </lineage>
</organism>
<comment type="caution">
    <text evidence="1">The sequence shown here is derived from an EMBL/GenBank/DDBJ whole genome shotgun (WGS) entry which is preliminary data.</text>
</comment>
<gene>
    <name evidence="1" type="ORF">FA95DRAFT_1078469</name>
</gene>
<accession>A0ACB8R5Q6</accession>
<proteinExistence type="predicted"/>
<protein>
    <submittedName>
        <fullName evidence="1">Uncharacterized protein</fullName>
    </submittedName>
</protein>
<evidence type="ECO:0000313" key="1">
    <source>
        <dbReference type="EMBL" id="KAI0039192.1"/>
    </source>
</evidence>
<reference evidence="1" key="1">
    <citation type="submission" date="2021-02" db="EMBL/GenBank/DDBJ databases">
        <authorList>
            <consortium name="DOE Joint Genome Institute"/>
            <person name="Ahrendt S."/>
            <person name="Looney B.P."/>
            <person name="Miyauchi S."/>
            <person name="Morin E."/>
            <person name="Drula E."/>
            <person name="Courty P.E."/>
            <person name="Chicoki N."/>
            <person name="Fauchery L."/>
            <person name="Kohler A."/>
            <person name="Kuo A."/>
            <person name="Labutti K."/>
            <person name="Pangilinan J."/>
            <person name="Lipzen A."/>
            <person name="Riley R."/>
            <person name="Andreopoulos W."/>
            <person name="He G."/>
            <person name="Johnson J."/>
            <person name="Barry K.W."/>
            <person name="Grigoriev I.V."/>
            <person name="Nagy L."/>
            <person name="Hibbett D."/>
            <person name="Henrissat B."/>
            <person name="Matheny P.B."/>
            <person name="Labbe J."/>
            <person name="Martin F."/>
        </authorList>
    </citation>
    <scope>NUCLEOTIDE SEQUENCE</scope>
    <source>
        <strain evidence="1">FP105234-sp</strain>
    </source>
</reference>